<dbReference type="AlphaFoldDB" id="A0AAD8N1S2"/>
<accession>A0AAD8N1S2</accession>
<feature type="domain" description="F-box" evidence="1">
    <location>
        <begin position="6"/>
        <end position="44"/>
    </location>
</feature>
<dbReference type="SUPFAM" id="SSF81383">
    <property type="entry name" value="F-box domain"/>
    <property type="match status" value="1"/>
</dbReference>
<reference evidence="3" key="2">
    <citation type="submission" date="2023-05" db="EMBL/GenBank/DDBJ databases">
        <authorList>
            <person name="Schelkunov M.I."/>
        </authorList>
    </citation>
    <scope>NUCLEOTIDE SEQUENCE</scope>
    <source>
        <strain evidence="3">Hsosn_3</strain>
        <tissue evidence="3">Leaf</tissue>
    </source>
</reference>
<feature type="domain" description="F-box associated beta-propeller type 3" evidence="2">
    <location>
        <begin position="104"/>
        <end position="288"/>
    </location>
</feature>
<organism evidence="3 4">
    <name type="scientific">Heracleum sosnowskyi</name>
    <dbReference type="NCBI Taxonomy" id="360622"/>
    <lineage>
        <taxon>Eukaryota</taxon>
        <taxon>Viridiplantae</taxon>
        <taxon>Streptophyta</taxon>
        <taxon>Embryophyta</taxon>
        <taxon>Tracheophyta</taxon>
        <taxon>Spermatophyta</taxon>
        <taxon>Magnoliopsida</taxon>
        <taxon>eudicotyledons</taxon>
        <taxon>Gunneridae</taxon>
        <taxon>Pentapetalae</taxon>
        <taxon>asterids</taxon>
        <taxon>campanulids</taxon>
        <taxon>Apiales</taxon>
        <taxon>Apiaceae</taxon>
        <taxon>Apioideae</taxon>
        <taxon>apioid superclade</taxon>
        <taxon>Tordylieae</taxon>
        <taxon>Tordyliinae</taxon>
        <taxon>Heracleum</taxon>
    </lineage>
</organism>
<evidence type="ECO:0000259" key="2">
    <source>
        <dbReference type="Pfam" id="PF08268"/>
    </source>
</evidence>
<dbReference type="InterPro" id="IPR017451">
    <property type="entry name" value="F-box-assoc_interact_dom"/>
</dbReference>
<dbReference type="InterPro" id="IPR001810">
    <property type="entry name" value="F-box_dom"/>
</dbReference>
<name>A0AAD8N1S2_9APIA</name>
<evidence type="ECO:0000313" key="4">
    <source>
        <dbReference type="Proteomes" id="UP001237642"/>
    </source>
</evidence>
<proteinExistence type="predicted"/>
<dbReference type="Gene3D" id="1.20.1280.50">
    <property type="match status" value="1"/>
</dbReference>
<dbReference type="Proteomes" id="UP001237642">
    <property type="component" value="Unassembled WGS sequence"/>
</dbReference>
<evidence type="ECO:0000313" key="3">
    <source>
        <dbReference type="EMBL" id="KAK1392881.1"/>
    </source>
</evidence>
<sequence length="385" mass="43071">MSSIDTLTQDLITQILVKLPVKTLLCCKSVSKPWLSLISSPNFIISHLKHTITNPGGADQTFIVHEYDDFSMYLLNLDAPQPKAPLGFPYSEGDYSFEPHYKIVGSCNGIVCVSVSNCERETELTDWYCRTSYYRNNPNTYLWNPATKQSKLVPPHNICGKLNMVAMGFGFDFIGNDFKVLTVISSYGKPFCAEVYSANADVWRKVDPRPTDYPGCDEFDVCVNGFLCCEGFHGMMAFDLEKEVFTCGIRPLPATSFNSTFIDFNGSVGIITKGCESKAYNLWTLDDEACLRGGGVKASWTPRLSIDVDCPMPYPRVYGCFDSGEFLLCAGSGTYLLHNSRDKEKEPRNVPLLNIIGRRLIKYNESLVSITGSKKVHWNAQENDI</sequence>
<dbReference type="NCBIfam" id="TIGR01640">
    <property type="entry name" value="F_box_assoc_1"/>
    <property type="match status" value="1"/>
</dbReference>
<dbReference type="InterPro" id="IPR050796">
    <property type="entry name" value="SCF_F-box_component"/>
</dbReference>
<dbReference type="Pfam" id="PF08268">
    <property type="entry name" value="FBA_3"/>
    <property type="match status" value="1"/>
</dbReference>
<dbReference type="InterPro" id="IPR013187">
    <property type="entry name" value="F-box-assoc_dom_typ3"/>
</dbReference>
<dbReference type="EMBL" id="JAUIZM010000003">
    <property type="protein sequence ID" value="KAK1392881.1"/>
    <property type="molecule type" value="Genomic_DNA"/>
</dbReference>
<reference evidence="3" key="1">
    <citation type="submission" date="2023-02" db="EMBL/GenBank/DDBJ databases">
        <title>Genome of toxic invasive species Heracleum sosnowskyi carries increased number of genes despite the absence of recent whole-genome duplications.</title>
        <authorList>
            <person name="Schelkunov M."/>
            <person name="Shtratnikova V."/>
            <person name="Makarenko M."/>
            <person name="Klepikova A."/>
            <person name="Omelchenko D."/>
            <person name="Novikova G."/>
            <person name="Obukhova E."/>
            <person name="Bogdanov V."/>
            <person name="Penin A."/>
            <person name="Logacheva M."/>
        </authorList>
    </citation>
    <scope>NUCLEOTIDE SEQUENCE</scope>
    <source>
        <strain evidence="3">Hsosn_3</strain>
        <tissue evidence="3">Leaf</tissue>
    </source>
</reference>
<dbReference type="Pfam" id="PF00646">
    <property type="entry name" value="F-box"/>
    <property type="match status" value="1"/>
</dbReference>
<dbReference type="InterPro" id="IPR036047">
    <property type="entry name" value="F-box-like_dom_sf"/>
</dbReference>
<evidence type="ECO:0000259" key="1">
    <source>
        <dbReference type="Pfam" id="PF00646"/>
    </source>
</evidence>
<gene>
    <name evidence="3" type="ORF">POM88_011937</name>
</gene>
<dbReference type="PANTHER" id="PTHR31672">
    <property type="entry name" value="BNACNNG10540D PROTEIN"/>
    <property type="match status" value="1"/>
</dbReference>
<protein>
    <submittedName>
        <fullName evidence="3">F-box domain-containing protein</fullName>
    </submittedName>
</protein>
<comment type="caution">
    <text evidence="3">The sequence shown here is derived from an EMBL/GenBank/DDBJ whole genome shotgun (WGS) entry which is preliminary data.</text>
</comment>
<dbReference type="PANTHER" id="PTHR31672:SF13">
    <property type="entry name" value="F-BOX PROTEIN CPR30-LIKE"/>
    <property type="match status" value="1"/>
</dbReference>
<keyword evidence="4" id="KW-1185">Reference proteome</keyword>
<dbReference type="CDD" id="cd22157">
    <property type="entry name" value="F-box_AtFBW1-like"/>
    <property type="match status" value="1"/>
</dbReference>